<dbReference type="PROSITE" id="PS51257">
    <property type="entry name" value="PROKAR_LIPOPROTEIN"/>
    <property type="match status" value="1"/>
</dbReference>
<organism evidence="3 4">
    <name type="scientific">Stakelama flava</name>
    <dbReference type="NCBI Taxonomy" id="2860338"/>
    <lineage>
        <taxon>Bacteria</taxon>
        <taxon>Pseudomonadati</taxon>
        <taxon>Pseudomonadota</taxon>
        <taxon>Alphaproteobacteria</taxon>
        <taxon>Sphingomonadales</taxon>
        <taxon>Sphingomonadaceae</taxon>
        <taxon>Stakelama</taxon>
    </lineage>
</organism>
<dbReference type="InterPro" id="IPR016047">
    <property type="entry name" value="M23ase_b-sheet_dom"/>
</dbReference>
<gene>
    <name evidence="3" type="ORF">KY084_08755</name>
</gene>
<name>A0ABS6XNI4_9SPHN</name>
<dbReference type="CDD" id="cd12797">
    <property type="entry name" value="M23_peptidase"/>
    <property type="match status" value="1"/>
</dbReference>
<proteinExistence type="predicted"/>
<dbReference type="Proteomes" id="UP001197214">
    <property type="component" value="Unassembled WGS sequence"/>
</dbReference>
<feature type="chain" id="PRO_5045171535" evidence="1">
    <location>
        <begin position="24"/>
        <end position="315"/>
    </location>
</feature>
<feature type="signal peptide" evidence="1">
    <location>
        <begin position="1"/>
        <end position="23"/>
    </location>
</feature>
<evidence type="ECO:0000259" key="2">
    <source>
        <dbReference type="Pfam" id="PF01551"/>
    </source>
</evidence>
<keyword evidence="4" id="KW-1185">Reference proteome</keyword>
<comment type="caution">
    <text evidence="3">The sequence shown here is derived from an EMBL/GenBank/DDBJ whole genome shotgun (WGS) entry which is preliminary data.</text>
</comment>
<evidence type="ECO:0000313" key="4">
    <source>
        <dbReference type="Proteomes" id="UP001197214"/>
    </source>
</evidence>
<dbReference type="RefSeq" id="WP_219238088.1">
    <property type="nucleotide sequence ID" value="NZ_JAHWZX010000007.1"/>
</dbReference>
<evidence type="ECO:0000313" key="3">
    <source>
        <dbReference type="EMBL" id="MBW4330961.1"/>
    </source>
</evidence>
<dbReference type="EMBL" id="JAHWZX010000007">
    <property type="protein sequence ID" value="MBW4330961.1"/>
    <property type="molecule type" value="Genomic_DNA"/>
</dbReference>
<evidence type="ECO:0000256" key="1">
    <source>
        <dbReference type="SAM" id="SignalP"/>
    </source>
</evidence>
<keyword evidence="1" id="KW-0732">Signal</keyword>
<dbReference type="Pfam" id="PF01551">
    <property type="entry name" value="Peptidase_M23"/>
    <property type="match status" value="1"/>
</dbReference>
<accession>A0ABS6XNI4</accession>
<sequence>MTVKGAGRLAAGAVTVVMLAGCAAVPPPVNRAGEAPATPQAAATPVPPPPPVAIRAPIVPADREFHYDGKFIQGGMVRGKIPSGTRSLTFDGKTIPVADDGRFLIAFDRDHGEQALLVATLSDGSKVSKTLPVAKRAWRIQRLNHLPKVSQPSAEFQRRRPKELDQIHAARAIDTGSQGWRQDFMWPATGRISGVFGSQRFYQGEPGAYHSGVDIAVPTGTPVLAPADGVVTLAQSDPFTLEGKLVFLDHGMGLNSVFIHLSKIDVHEGDHVKRGQKIAESGSTGRATGPHLHWGLKWRDARIDPMLIAGPMPKR</sequence>
<dbReference type="PANTHER" id="PTHR21666:SF285">
    <property type="entry name" value="M23 FAMILY METALLOPEPTIDASE"/>
    <property type="match status" value="1"/>
</dbReference>
<dbReference type="InterPro" id="IPR050570">
    <property type="entry name" value="Cell_wall_metabolism_enzyme"/>
</dbReference>
<protein>
    <submittedName>
        <fullName evidence="3">M23 family metallopeptidase</fullName>
    </submittedName>
</protein>
<dbReference type="PANTHER" id="PTHR21666">
    <property type="entry name" value="PEPTIDASE-RELATED"/>
    <property type="match status" value="1"/>
</dbReference>
<feature type="domain" description="M23ase beta-sheet core" evidence="2">
    <location>
        <begin position="209"/>
        <end position="305"/>
    </location>
</feature>
<reference evidence="3 4" key="1">
    <citation type="submission" date="2021-07" db="EMBL/GenBank/DDBJ databases">
        <title>Stakelama flava sp. nov., a novel endophytic bacterium isolated from branch of Kandelia candel.</title>
        <authorList>
            <person name="Tuo L."/>
        </authorList>
    </citation>
    <scope>NUCLEOTIDE SEQUENCE [LARGE SCALE GENOMIC DNA]</scope>
    <source>
        <strain evidence="3 4">CBK3Z-3</strain>
    </source>
</reference>